<evidence type="ECO:0000313" key="13">
    <source>
        <dbReference type="Proteomes" id="UP000032671"/>
    </source>
</evidence>
<feature type="domain" description="Guanylate kinase-like" evidence="10">
    <location>
        <begin position="21"/>
        <end position="200"/>
    </location>
</feature>
<evidence type="ECO:0000256" key="3">
    <source>
        <dbReference type="ARBA" id="ARBA00016296"/>
    </source>
</evidence>
<evidence type="ECO:0000256" key="4">
    <source>
        <dbReference type="ARBA" id="ARBA00022679"/>
    </source>
</evidence>
<dbReference type="CDD" id="cd00071">
    <property type="entry name" value="GMPK"/>
    <property type="match status" value="1"/>
</dbReference>
<keyword evidence="14" id="KW-1185">Reference proteome</keyword>
<dbReference type="EC" id="2.7.4.8" evidence="2 9"/>
<evidence type="ECO:0000256" key="5">
    <source>
        <dbReference type="ARBA" id="ARBA00022741"/>
    </source>
</evidence>
<dbReference type="InterPro" id="IPR008145">
    <property type="entry name" value="GK/Ca_channel_bsu"/>
</dbReference>
<reference evidence="12 14" key="2">
    <citation type="submission" date="2019-07" db="EMBL/GenBank/DDBJ databases">
        <title>Whole genome shotgun sequence of Acetobacter cibinongensis NBRC 16605.</title>
        <authorList>
            <person name="Hosoyama A."/>
            <person name="Uohara A."/>
            <person name="Ohji S."/>
            <person name="Ichikawa N."/>
        </authorList>
    </citation>
    <scope>NUCLEOTIDE SEQUENCE [LARGE SCALE GENOMIC DNA]</scope>
    <source>
        <strain evidence="12 14">NBRC 16605</strain>
    </source>
</reference>
<dbReference type="STRING" id="1231339.Abci_011_215"/>
<evidence type="ECO:0000256" key="6">
    <source>
        <dbReference type="ARBA" id="ARBA00022777"/>
    </source>
</evidence>
<dbReference type="GO" id="GO:0004385">
    <property type="term" value="F:GMP kinase activity"/>
    <property type="evidence" value="ECO:0007669"/>
    <property type="project" value="UniProtKB-UniRule"/>
</dbReference>
<comment type="subcellular location">
    <subcellularLocation>
        <location evidence="9">Cytoplasm</location>
    </subcellularLocation>
</comment>
<dbReference type="GO" id="GO:0005829">
    <property type="term" value="C:cytosol"/>
    <property type="evidence" value="ECO:0007669"/>
    <property type="project" value="TreeGrafter"/>
</dbReference>
<gene>
    <name evidence="9 12" type="primary">gmk</name>
    <name evidence="11" type="ORF">Abci_011_215</name>
    <name evidence="12" type="ORF">ACI01nite_07910</name>
</gene>
<dbReference type="AlphaFoldDB" id="A0A0D6N445"/>
<comment type="catalytic activity">
    <reaction evidence="9">
        <text>GMP + ATP = GDP + ADP</text>
        <dbReference type="Rhea" id="RHEA:20780"/>
        <dbReference type="ChEBI" id="CHEBI:30616"/>
        <dbReference type="ChEBI" id="CHEBI:58115"/>
        <dbReference type="ChEBI" id="CHEBI:58189"/>
        <dbReference type="ChEBI" id="CHEBI:456216"/>
        <dbReference type="EC" id="2.7.4.8"/>
    </reaction>
</comment>
<dbReference type="InterPro" id="IPR008144">
    <property type="entry name" value="Guanylate_kin-like_dom"/>
</dbReference>
<dbReference type="InterPro" id="IPR020590">
    <property type="entry name" value="Guanylate_kinase_CS"/>
</dbReference>
<name>A0A0D6N445_9PROT</name>
<accession>A0A0D6N445</accession>
<evidence type="ECO:0000256" key="2">
    <source>
        <dbReference type="ARBA" id="ARBA00012961"/>
    </source>
</evidence>
<sequence>MESGMAHSRTSGTIEGMKRRGVCFVISAPSGAGKSTIANALRASEPHLLHSVSVTTRQPRPGEAEGVHYHFRTMDQFEDMAAKGELLEWATVFGRGYGTPRAPVEAALAAGQDMVFDIDWQGHQQIRQALPNDVVSLFVLPPSLQELERRLTSRASDHPDEIARRMAAARDEISHWQEFDHVVINKDLDRAIFEARSILTSGRLKTGRQTGLTDFIATFGA</sequence>
<dbReference type="EMBL" id="BJVU01000002">
    <property type="protein sequence ID" value="GEL58189.1"/>
    <property type="molecule type" value="Genomic_DNA"/>
</dbReference>
<dbReference type="GO" id="GO:0005524">
    <property type="term" value="F:ATP binding"/>
    <property type="evidence" value="ECO:0007669"/>
    <property type="project" value="UniProtKB-UniRule"/>
</dbReference>
<dbReference type="Pfam" id="PF00625">
    <property type="entry name" value="Guanylate_kin"/>
    <property type="match status" value="1"/>
</dbReference>
<dbReference type="PROSITE" id="PS50052">
    <property type="entry name" value="GUANYLATE_KINASE_2"/>
    <property type="match status" value="1"/>
</dbReference>
<dbReference type="Gene3D" id="3.30.63.10">
    <property type="entry name" value="Guanylate Kinase phosphate binding domain"/>
    <property type="match status" value="1"/>
</dbReference>
<evidence type="ECO:0000313" key="12">
    <source>
        <dbReference type="EMBL" id="GEL58189.1"/>
    </source>
</evidence>
<comment type="function">
    <text evidence="9">Essential for recycling GMP and indirectly, cGMP.</text>
</comment>
<dbReference type="NCBIfam" id="TIGR03263">
    <property type="entry name" value="guanyl_kin"/>
    <property type="match status" value="1"/>
</dbReference>
<dbReference type="Gene3D" id="3.40.50.300">
    <property type="entry name" value="P-loop containing nucleotide triphosphate hydrolases"/>
    <property type="match status" value="2"/>
</dbReference>
<keyword evidence="9" id="KW-0963">Cytoplasm</keyword>
<accession>A0A6N3SP08</accession>
<dbReference type="EMBL" id="BAMV01000011">
    <property type="protein sequence ID" value="GAN60485.1"/>
    <property type="molecule type" value="Genomic_DNA"/>
</dbReference>
<keyword evidence="6 9" id="KW-0418">Kinase</keyword>
<comment type="caution">
    <text evidence="11">The sequence shown here is derived from an EMBL/GenBank/DDBJ whole genome shotgun (WGS) entry which is preliminary data.</text>
</comment>
<feature type="binding site" evidence="9">
    <location>
        <begin position="28"/>
        <end position="35"/>
    </location>
    <ligand>
        <name>ATP</name>
        <dbReference type="ChEBI" id="CHEBI:30616"/>
    </ligand>
</feature>
<evidence type="ECO:0000256" key="7">
    <source>
        <dbReference type="ARBA" id="ARBA00022840"/>
    </source>
</evidence>
<evidence type="ECO:0000259" key="10">
    <source>
        <dbReference type="PROSITE" id="PS50052"/>
    </source>
</evidence>
<keyword evidence="5 9" id="KW-0547">Nucleotide-binding</keyword>
<dbReference type="SUPFAM" id="SSF52540">
    <property type="entry name" value="P-loop containing nucleoside triphosphate hydrolases"/>
    <property type="match status" value="1"/>
</dbReference>
<organism evidence="11 13">
    <name type="scientific">Acetobacter cibinongensis</name>
    <dbReference type="NCBI Taxonomy" id="146475"/>
    <lineage>
        <taxon>Bacteria</taxon>
        <taxon>Pseudomonadati</taxon>
        <taxon>Pseudomonadota</taxon>
        <taxon>Alphaproteobacteria</taxon>
        <taxon>Acetobacterales</taxon>
        <taxon>Acetobacteraceae</taxon>
        <taxon>Acetobacter</taxon>
    </lineage>
</organism>
<dbReference type="PROSITE" id="PS00856">
    <property type="entry name" value="GUANYLATE_KINASE_1"/>
    <property type="match status" value="1"/>
</dbReference>
<keyword evidence="7 9" id="KW-0067">ATP-binding</keyword>
<comment type="similarity">
    <text evidence="1 9">Belongs to the guanylate kinase family.</text>
</comment>
<dbReference type="SMART" id="SM00072">
    <property type="entry name" value="GuKc"/>
    <property type="match status" value="1"/>
</dbReference>
<evidence type="ECO:0000313" key="11">
    <source>
        <dbReference type="EMBL" id="GAN60485.1"/>
    </source>
</evidence>
<dbReference type="InterPro" id="IPR017665">
    <property type="entry name" value="Guanylate_kinase"/>
</dbReference>
<dbReference type="Proteomes" id="UP000032671">
    <property type="component" value="Unassembled WGS sequence"/>
</dbReference>
<dbReference type="HAMAP" id="MF_00328">
    <property type="entry name" value="Guanylate_kinase"/>
    <property type="match status" value="1"/>
</dbReference>
<keyword evidence="4 9" id="KW-0808">Transferase</keyword>
<dbReference type="PANTHER" id="PTHR23117:SF13">
    <property type="entry name" value="GUANYLATE KINASE"/>
    <property type="match status" value="1"/>
</dbReference>
<evidence type="ECO:0000256" key="8">
    <source>
        <dbReference type="ARBA" id="ARBA00030128"/>
    </source>
</evidence>
<proteinExistence type="inferred from homology"/>
<evidence type="ECO:0000313" key="14">
    <source>
        <dbReference type="Proteomes" id="UP000321891"/>
    </source>
</evidence>
<dbReference type="PANTHER" id="PTHR23117">
    <property type="entry name" value="GUANYLATE KINASE-RELATED"/>
    <property type="match status" value="1"/>
</dbReference>
<dbReference type="Proteomes" id="UP000321891">
    <property type="component" value="Unassembled WGS sequence"/>
</dbReference>
<dbReference type="FunFam" id="3.30.63.10:FF:000002">
    <property type="entry name" value="Guanylate kinase 1"/>
    <property type="match status" value="1"/>
</dbReference>
<evidence type="ECO:0000256" key="9">
    <source>
        <dbReference type="HAMAP-Rule" id="MF_00328"/>
    </source>
</evidence>
<reference evidence="11 13" key="1">
    <citation type="submission" date="2012-11" db="EMBL/GenBank/DDBJ databases">
        <title>Whole genome sequence of Acetobacter cibinongensis 4H-1.</title>
        <authorList>
            <person name="Azuma Y."/>
            <person name="Higashiura N."/>
            <person name="Hirakawa H."/>
            <person name="Matsushita K."/>
        </authorList>
    </citation>
    <scope>NUCLEOTIDE SEQUENCE [LARGE SCALE GENOMIC DNA]</scope>
    <source>
        <strain evidence="11 13">4H-1</strain>
    </source>
</reference>
<evidence type="ECO:0000256" key="1">
    <source>
        <dbReference type="ARBA" id="ARBA00005790"/>
    </source>
</evidence>
<dbReference type="InterPro" id="IPR027417">
    <property type="entry name" value="P-loop_NTPase"/>
</dbReference>
<protein>
    <recommendedName>
        <fullName evidence="3 9">Guanylate kinase</fullName>
        <ecNumber evidence="2 9">2.7.4.8</ecNumber>
    </recommendedName>
    <alternativeName>
        <fullName evidence="8 9">GMP kinase</fullName>
    </alternativeName>
</protein>